<protein>
    <recommendedName>
        <fullName evidence="5">Peptide methionine sulfoxide reductase MsrA</fullName>
        <shortName evidence="5">Protein-methionine-S-oxide reductase</shortName>
        <ecNumber evidence="5">1.8.4.11</ecNumber>
    </recommendedName>
    <alternativeName>
        <fullName evidence="5">Peptide-methionine (S)-S-oxide reductase</fullName>
        <shortName evidence="5">Peptide Met(O) reductase</shortName>
    </alternativeName>
</protein>
<keyword evidence="2 5" id="KW-0560">Oxidoreductase</keyword>
<dbReference type="InterPro" id="IPR002569">
    <property type="entry name" value="Met_Sox_Rdtase_MsrA_dom"/>
</dbReference>
<evidence type="ECO:0000256" key="5">
    <source>
        <dbReference type="HAMAP-Rule" id="MF_01401"/>
    </source>
</evidence>
<evidence type="ECO:0000256" key="4">
    <source>
        <dbReference type="ARBA" id="ARBA00048782"/>
    </source>
</evidence>
<feature type="domain" description="Peptide methionine sulphoxide reductase MsrA" evidence="6">
    <location>
        <begin position="4"/>
        <end position="153"/>
    </location>
</feature>
<gene>
    <name evidence="5 7" type="primary">msrA</name>
    <name evidence="7" type="ORF">DPV93_02155</name>
</gene>
<dbReference type="STRING" id="1035839.GCA_000238795_01653"/>
<proteinExistence type="inferred from homology"/>
<dbReference type="SUPFAM" id="SSF55068">
    <property type="entry name" value="Peptide methionine sulfoxide reductase"/>
    <property type="match status" value="1"/>
</dbReference>
<dbReference type="AlphaFoldDB" id="A0A369YGU7"/>
<feature type="active site" evidence="5">
    <location>
        <position position="11"/>
    </location>
</feature>
<dbReference type="GO" id="GO:0005737">
    <property type="term" value="C:cytoplasm"/>
    <property type="evidence" value="ECO:0007669"/>
    <property type="project" value="TreeGrafter"/>
</dbReference>
<dbReference type="InterPro" id="IPR036509">
    <property type="entry name" value="Met_Sox_Rdtase_MsrA_sf"/>
</dbReference>
<dbReference type="Pfam" id="PF01625">
    <property type="entry name" value="PMSR"/>
    <property type="match status" value="1"/>
</dbReference>
<comment type="catalytic activity">
    <reaction evidence="4 5">
        <text>[thioredoxin]-disulfide + L-methionine + H2O = L-methionine (S)-S-oxide + [thioredoxin]-dithiol</text>
        <dbReference type="Rhea" id="RHEA:19993"/>
        <dbReference type="Rhea" id="RHEA-COMP:10698"/>
        <dbReference type="Rhea" id="RHEA-COMP:10700"/>
        <dbReference type="ChEBI" id="CHEBI:15377"/>
        <dbReference type="ChEBI" id="CHEBI:29950"/>
        <dbReference type="ChEBI" id="CHEBI:50058"/>
        <dbReference type="ChEBI" id="CHEBI:57844"/>
        <dbReference type="ChEBI" id="CHEBI:58772"/>
        <dbReference type="EC" id="1.8.4.11"/>
    </reaction>
</comment>
<evidence type="ECO:0000256" key="2">
    <source>
        <dbReference type="ARBA" id="ARBA00023002"/>
    </source>
</evidence>
<dbReference type="RefSeq" id="WP_111401817.1">
    <property type="nucleotide sequence ID" value="NZ_QEPN01000001.1"/>
</dbReference>
<dbReference type="GO" id="GO:0033744">
    <property type="term" value="F:L-methionine:thioredoxin-disulfide S-oxidoreductase activity"/>
    <property type="evidence" value="ECO:0007669"/>
    <property type="project" value="RHEA"/>
</dbReference>
<reference evidence="7 8" key="1">
    <citation type="submission" date="2018-05" db="EMBL/GenBank/DDBJ databases">
        <title>Draft Genome Sequences for a Diverse set of 7 Haemophilus Species.</title>
        <authorList>
            <person name="Nichols M."/>
            <person name="Topaz N."/>
            <person name="Wang X."/>
            <person name="Wang X."/>
            <person name="Boxrud D."/>
        </authorList>
    </citation>
    <scope>NUCLEOTIDE SEQUENCE [LARGE SCALE GENOMIC DNA]</scope>
    <source>
        <strain evidence="7 8">C2002001239</strain>
    </source>
</reference>
<name>A0A369YGU7_9PAST</name>
<accession>A0A369YGU7</accession>
<dbReference type="Gene3D" id="3.30.1060.10">
    <property type="entry name" value="Peptide methionine sulphoxide reductase MsrA"/>
    <property type="match status" value="1"/>
</dbReference>
<dbReference type="GO" id="GO:0008113">
    <property type="term" value="F:peptide-methionine (S)-S-oxide reductase activity"/>
    <property type="evidence" value="ECO:0007669"/>
    <property type="project" value="UniProtKB-UniRule"/>
</dbReference>
<comment type="catalytic activity">
    <reaction evidence="3 5">
        <text>L-methionyl-[protein] + [thioredoxin]-disulfide + H2O = L-methionyl-(S)-S-oxide-[protein] + [thioredoxin]-dithiol</text>
        <dbReference type="Rhea" id="RHEA:14217"/>
        <dbReference type="Rhea" id="RHEA-COMP:10698"/>
        <dbReference type="Rhea" id="RHEA-COMP:10700"/>
        <dbReference type="Rhea" id="RHEA-COMP:12313"/>
        <dbReference type="Rhea" id="RHEA-COMP:12315"/>
        <dbReference type="ChEBI" id="CHEBI:15377"/>
        <dbReference type="ChEBI" id="CHEBI:16044"/>
        <dbReference type="ChEBI" id="CHEBI:29950"/>
        <dbReference type="ChEBI" id="CHEBI:44120"/>
        <dbReference type="ChEBI" id="CHEBI:50058"/>
        <dbReference type="EC" id="1.8.4.11"/>
    </reaction>
</comment>
<comment type="function">
    <text evidence="5">Has an important function as a repair enzyme for proteins that have been inactivated by oxidation. Catalyzes the reversible oxidation-reduction of methionine sulfoxide in proteins to methionine.</text>
</comment>
<evidence type="ECO:0000256" key="3">
    <source>
        <dbReference type="ARBA" id="ARBA00047806"/>
    </source>
</evidence>
<dbReference type="GO" id="GO:0034599">
    <property type="term" value="P:cellular response to oxidative stress"/>
    <property type="evidence" value="ECO:0007669"/>
    <property type="project" value="TreeGrafter"/>
</dbReference>
<dbReference type="EMBL" id="QEPN01000001">
    <property type="protein sequence ID" value="RDE73982.1"/>
    <property type="molecule type" value="Genomic_DNA"/>
</dbReference>
<dbReference type="PANTHER" id="PTHR42799">
    <property type="entry name" value="MITOCHONDRIAL PEPTIDE METHIONINE SULFOXIDE REDUCTASE"/>
    <property type="match status" value="1"/>
</dbReference>
<comment type="caution">
    <text evidence="7">The sequence shown here is derived from an EMBL/GenBank/DDBJ whole genome shotgun (WGS) entry which is preliminary data.</text>
</comment>
<evidence type="ECO:0000259" key="6">
    <source>
        <dbReference type="Pfam" id="PF01625"/>
    </source>
</evidence>
<evidence type="ECO:0000256" key="1">
    <source>
        <dbReference type="ARBA" id="ARBA00005591"/>
    </source>
</evidence>
<dbReference type="InterPro" id="IPR050162">
    <property type="entry name" value="MsrA_MetSO_reductase"/>
</dbReference>
<dbReference type="NCBIfam" id="TIGR00401">
    <property type="entry name" value="msrA"/>
    <property type="match status" value="1"/>
</dbReference>
<evidence type="ECO:0000313" key="7">
    <source>
        <dbReference type="EMBL" id="RDE73982.1"/>
    </source>
</evidence>
<comment type="similarity">
    <text evidence="1 5">Belongs to the MsrA Met sulfoxide reductase family.</text>
</comment>
<evidence type="ECO:0000313" key="8">
    <source>
        <dbReference type="Proteomes" id="UP000253872"/>
    </source>
</evidence>
<dbReference type="HAMAP" id="MF_01401">
    <property type="entry name" value="MsrA"/>
    <property type="match status" value="1"/>
</dbReference>
<sequence length="168" mass="18988">MQKEIYFGAGCFWGTEAFFKKVHGVLDVESGYANGSTEAPSYQDVCAGSGHAEVVKIIYDDAKINLPKLLNYFFQIIDPTTLNQQGEDVGVQYRTGVYYVDIQDQPVIQAALDSLQNHYKSPIMVENLPLAQYFPAETYHQDYLDKNPNGYCHISFALMAEILRDQDK</sequence>
<dbReference type="EC" id="1.8.4.11" evidence="5"/>
<dbReference type="Proteomes" id="UP000253872">
    <property type="component" value="Unassembled WGS sequence"/>
</dbReference>
<dbReference type="PANTHER" id="PTHR42799:SF2">
    <property type="entry name" value="MITOCHONDRIAL PEPTIDE METHIONINE SULFOXIDE REDUCTASE"/>
    <property type="match status" value="1"/>
</dbReference>
<organism evidence="7 8">
    <name type="scientific">Haemophilus sputorum</name>
    <dbReference type="NCBI Taxonomy" id="1078480"/>
    <lineage>
        <taxon>Bacteria</taxon>
        <taxon>Pseudomonadati</taxon>
        <taxon>Pseudomonadota</taxon>
        <taxon>Gammaproteobacteria</taxon>
        <taxon>Pasteurellales</taxon>
        <taxon>Pasteurellaceae</taxon>
        <taxon>Haemophilus</taxon>
    </lineage>
</organism>